<gene>
    <name evidence="2" type="ORF">LSP00402_LOCUS16855</name>
</gene>
<reference evidence="2" key="1">
    <citation type="submission" date="2021-01" db="EMBL/GenBank/DDBJ databases">
        <authorList>
            <person name="Corre E."/>
            <person name="Pelletier E."/>
            <person name="Niang G."/>
            <person name="Scheremetjew M."/>
            <person name="Finn R."/>
            <person name="Kale V."/>
            <person name="Holt S."/>
            <person name="Cochrane G."/>
            <person name="Meng A."/>
            <person name="Brown T."/>
            <person name="Cohen L."/>
        </authorList>
    </citation>
    <scope>NUCLEOTIDE SEQUENCE</scope>
    <source>
        <strain evidence="2">CCMP622</strain>
    </source>
</reference>
<organism evidence="2">
    <name type="scientific">Lotharella oceanica</name>
    <dbReference type="NCBI Taxonomy" id="641309"/>
    <lineage>
        <taxon>Eukaryota</taxon>
        <taxon>Sar</taxon>
        <taxon>Rhizaria</taxon>
        <taxon>Cercozoa</taxon>
        <taxon>Chlorarachniophyceae</taxon>
        <taxon>Lotharella</taxon>
    </lineage>
</organism>
<dbReference type="AlphaFoldDB" id="A0A7S2TXU0"/>
<protein>
    <submittedName>
        <fullName evidence="2">Uncharacterized protein</fullName>
    </submittedName>
</protein>
<name>A0A7S2TXU0_9EUKA</name>
<feature type="compositionally biased region" description="Basic residues" evidence="1">
    <location>
        <begin position="48"/>
        <end position="70"/>
    </location>
</feature>
<feature type="compositionally biased region" description="Low complexity" evidence="1">
    <location>
        <begin position="127"/>
        <end position="140"/>
    </location>
</feature>
<evidence type="ECO:0000256" key="1">
    <source>
        <dbReference type="SAM" id="MobiDB-lite"/>
    </source>
</evidence>
<proteinExistence type="predicted"/>
<dbReference type="EMBL" id="HBHP01027216">
    <property type="protein sequence ID" value="CAD9772864.1"/>
    <property type="molecule type" value="Transcribed_RNA"/>
</dbReference>
<feature type="region of interest" description="Disordered" evidence="1">
    <location>
        <begin position="1"/>
        <end position="152"/>
    </location>
</feature>
<evidence type="ECO:0000313" key="2">
    <source>
        <dbReference type="EMBL" id="CAD9772864.1"/>
    </source>
</evidence>
<sequence>MFVPGDEEEEDEDEEEEDEDEEDENIPVLSQRTKKRSAKSTKTDGVKLKKRKAPGHSSSLKKAKSRRRTKASSSKSGSKRQRIVNEKEDANGEDEEDGEEAARTTEGCSEDEAVIGSMVRKRKMTKSQNASAESGSSGESRSNHHNDDHCGDVEGAISVETELKHVLTIEEGEKLETCSFEDADVGSDLYVPFEEIMADNDVKTSFYLGKVLEVRRADEDGLKVLKFAWANGDDDQEIEEAELPEGQKMKHAHQSRMTKRTIEQKTGGNGAVVKIGATVRDGDFFGTVVRCEWIVKSSDGTERRFAENSIRTLLNST</sequence>
<feature type="compositionally biased region" description="Basic and acidic residues" evidence="1">
    <location>
        <begin position="141"/>
        <end position="152"/>
    </location>
</feature>
<accession>A0A7S2TXU0</accession>
<feature type="compositionally biased region" description="Acidic residues" evidence="1">
    <location>
        <begin position="1"/>
        <end position="25"/>
    </location>
</feature>